<dbReference type="InterPro" id="IPR023631">
    <property type="entry name" value="Amidase_dom"/>
</dbReference>
<dbReference type="EMBL" id="MU006781">
    <property type="protein sequence ID" value="KAF2642382.1"/>
    <property type="molecule type" value="Genomic_DNA"/>
</dbReference>
<keyword evidence="3" id="KW-1185">Reference proteome</keyword>
<evidence type="ECO:0000313" key="2">
    <source>
        <dbReference type="EMBL" id="KAF2642382.1"/>
    </source>
</evidence>
<evidence type="ECO:0000259" key="1">
    <source>
        <dbReference type="Pfam" id="PF01425"/>
    </source>
</evidence>
<dbReference type="Proteomes" id="UP000799753">
    <property type="component" value="Unassembled WGS sequence"/>
</dbReference>
<reference evidence="2" key="1">
    <citation type="journal article" date="2020" name="Stud. Mycol.">
        <title>101 Dothideomycetes genomes: a test case for predicting lifestyles and emergence of pathogens.</title>
        <authorList>
            <person name="Haridas S."/>
            <person name="Albert R."/>
            <person name="Binder M."/>
            <person name="Bloem J."/>
            <person name="Labutti K."/>
            <person name="Salamov A."/>
            <person name="Andreopoulos B."/>
            <person name="Baker S."/>
            <person name="Barry K."/>
            <person name="Bills G."/>
            <person name="Bluhm B."/>
            <person name="Cannon C."/>
            <person name="Castanera R."/>
            <person name="Culley D."/>
            <person name="Daum C."/>
            <person name="Ezra D."/>
            <person name="Gonzalez J."/>
            <person name="Henrissat B."/>
            <person name="Kuo A."/>
            <person name="Liang C."/>
            <person name="Lipzen A."/>
            <person name="Lutzoni F."/>
            <person name="Magnuson J."/>
            <person name="Mondo S."/>
            <person name="Nolan M."/>
            <person name="Ohm R."/>
            <person name="Pangilinan J."/>
            <person name="Park H.-J."/>
            <person name="Ramirez L."/>
            <person name="Alfaro M."/>
            <person name="Sun H."/>
            <person name="Tritt A."/>
            <person name="Yoshinaga Y."/>
            <person name="Zwiers L.-H."/>
            <person name="Turgeon B."/>
            <person name="Goodwin S."/>
            <person name="Spatafora J."/>
            <person name="Crous P."/>
            <person name="Grigoriev I."/>
        </authorList>
    </citation>
    <scope>NUCLEOTIDE SEQUENCE</scope>
    <source>
        <strain evidence="2">CBS 473.64</strain>
    </source>
</reference>
<name>A0A6A6S5D2_9PLEO</name>
<dbReference type="InterPro" id="IPR036928">
    <property type="entry name" value="AS_sf"/>
</dbReference>
<dbReference type="GO" id="GO:0003824">
    <property type="term" value="F:catalytic activity"/>
    <property type="evidence" value="ECO:0007669"/>
    <property type="project" value="InterPro"/>
</dbReference>
<feature type="domain" description="Amidase" evidence="1">
    <location>
        <begin position="57"/>
        <end position="156"/>
    </location>
</feature>
<dbReference type="AlphaFoldDB" id="A0A6A6S5D2"/>
<feature type="domain" description="Amidase" evidence="1">
    <location>
        <begin position="170"/>
        <end position="251"/>
    </location>
</feature>
<dbReference type="SUPFAM" id="SSF75304">
    <property type="entry name" value="Amidase signature (AS) enzymes"/>
    <property type="match status" value="1"/>
</dbReference>
<dbReference type="InterPro" id="IPR000120">
    <property type="entry name" value="Amidase"/>
</dbReference>
<proteinExistence type="predicted"/>
<dbReference type="PANTHER" id="PTHR11895">
    <property type="entry name" value="TRANSAMIDASE"/>
    <property type="match status" value="1"/>
</dbReference>
<evidence type="ECO:0000313" key="3">
    <source>
        <dbReference type="Proteomes" id="UP000799753"/>
    </source>
</evidence>
<dbReference type="Gene3D" id="3.90.1300.10">
    <property type="entry name" value="Amidase signature (AS) domain"/>
    <property type="match status" value="1"/>
</dbReference>
<dbReference type="PANTHER" id="PTHR11895:SF169">
    <property type="entry name" value="GLUTAMYL-TRNA(GLN) AMIDOTRANSFERASE"/>
    <property type="match status" value="1"/>
</dbReference>
<dbReference type="Pfam" id="PF01425">
    <property type="entry name" value="Amidase"/>
    <property type="match status" value="2"/>
</dbReference>
<gene>
    <name evidence="2" type="ORF">P280DRAFT_516168</name>
</gene>
<organism evidence="2 3">
    <name type="scientific">Massarina eburnea CBS 473.64</name>
    <dbReference type="NCBI Taxonomy" id="1395130"/>
    <lineage>
        <taxon>Eukaryota</taxon>
        <taxon>Fungi</taxon>
        <taxon>Dikarya</taxon>
        <taxon>Ascomycota</taxon>
        <taxon>Pezizomycotina</taxon>
        <taxon>Dothideomycetes</taxon>
        <taxon>Pleosporomycetidae</taxon>
        <taxon>Pleosporales</taxon>
        <taxon>Massarineae</taxon>
        <taxon>Massarinaceae</taxon>
        <taxon>Massarina</taxon>
    </lineage>
</organism>
<accession>A0A6A6S5D2</accession>
<sequence>MPIILPAHPAIDNACGVASTEPQSQFEKSSSAIHHKVLPPHRDHQQGVTGRENEAVYPNVWIHLRLRADVAREAFNPAKIYYEKPHSPLYDIPLAVKDGFDVIDIPSEVACFPCTYTSIETDHSVVSLLEANVLLVGKTNVDQLAFDFIGCRPPNGSTASVFGQLEYIPVAAQMVSLTLGTDTTGSGLIPTALNGIIVFHPTKGKLSARGIVPVCKVLDSVSILATCVSNMRDVWQAIDHHDPEDAYAKYPSDLPLVARDYRGVDQARFTSTLLGSRSMQPCISAVPWYFFETVVPLQFIGEWTVPVSDANTSHFQRRLNYCNLAHQ</sequence>
<dbReference type="OrthoDB" id="167809at2759"/>
<protein>
    <submittedName>
        <fullName evidence="2">Amidase signature enzyme</fullName>
    </submittedName>
</protein>